<dbReference type="NCBIfam" id="NF038128">
    <property type="entry name" value="choice_anch_J"/>
    <property type="match status" value="1"/>
</dbReference>
<organism evidence="4 5">
    <name type="scientific">Mangrovivirga cuniculi</name>
    <dbReference type="NCBI Taxonomy" id="2715131"/>
    <lineage>
        <taxon>Bacteria</taxon>
        <taxon>Pseudomonadati</taxon>
        <taxon>Bacteroidota</taxon>
        <taxon>Cytophagia</taxon>
        <taxon>Cytophagales</taxon>
        <taxon>Mangrovivirgaceae</taxon>
        <taxon>Mangrovivirga</taxon>
    </lineage>
</organism>
<evidence type="ECO:0000259" key="3">
    <source>
        <dbReference type="PROSITE" id="PS50060"/>
    </source>
</evidence>
<feature type="compositionally biased region" description="Polar residues" evidence="1">
    <location>
        <begin position="341"/>
        <end position="351"/>
    </location>
</feature>
<evidence type="ECO:0000256" key="2">
    <source>
        <dbReference type="SAM" id="SignalP"/>
    </source>
</evidence>
<feature type="chain" id="PRO_5020908167" description="MAM domain-containing protein" evidence="2">
    <location>
        <begin position="21"/>
        <end position="865"/>
    </location>
</feature>
<feature type="domain" description="MAM" evidence="3">
    <location>
        <begin position="335"/>
        <end position="502"/>
    </location>
</feature>
<feature type="domain" description="MAM" evidence="3">
    <location>
        <begin position="508"/>
        <end position="669"/>
    </location>
</feature>
<dbReference type="SMART" id="SM00137">
    <property type="entry name" value="MAM"/>
    <property type="match status" value="2"/>
</dbReference>
<dbReference type="GO" id="GO:0004553">
    <property type="term" value="F:hydrolase activity, hydrolyzing O-glycosyl compounds"/>
    <property type="evidence" value="ECO:0007669"/>
    <property type="project" value="UniProtKB-ARBA"/>
</dbReference>
<dbReference type="InterPro" id="IPR008754">
    <property type="entry name" value="Peptidase_M43"/>
</dbReference>
<gene>
    <name evidence="4" type="ORF">DCC35_16235</name>
</gene>
<dbReference type="GO" id="GO:0008237">
    <property type="term" value="F:metallopeptidase activity"/>
    <property type="evidence" value="ECO:0007669"/>
    <property type="project" value="InterPro"/>
</dbReference>
<dbReference type="OrthoDB" id="6278496at2"/>
<dbReference type="InterPro" id="IPR024079">
    <property type="entry name" value="MetalloPept_cat_dom_sf"/>
</dbReference>
<dbReference type="Proteomes" id="UP000298616">
    <property type="component" value="Chromosome"/>
</dbReference>
<name>A0A4D7JRM6_9BACT</name>
<keyword evidence="2" id="KW-0732">Signal</keyword>
<dbReference type="InterPro" id="IPR000998">
    <property type="entry name" value="MAM_dom"/>
</dbReference>
<dbReference type="GO" id="GO:0016020">
    <property type="term" value="C:membrane"/>
    <property type="evidence" value="ECO:0007669"/>
    <property type="project" value="InterPro"/>
</dbReference>
<feature type="region of interest" description="Disordered" evidence="1">
    <location>
        <begin position="341"/>
        <end position="373"/>
    </location>
</feature>
<dbReference type="NCBIfam" id="TIGR04183">
    <property type="entry name" value="Por_Secre_tail"/>
    <property type="match status" value="1"/>
</dbReference>
<dbReference type="CDD" id="cd04275">
    <property type="entry name" value="ZnMc_pappalysin_like"/>
    <property type="match status" value="1"/>
</dbReference>
<evidence type="ECO:0000313" key="5">
    <source>
        <dbReference type="Proteomes" id="UP000298616"/>
    </source>
</evidence>
<dbReference type="AlphaFoldDB" id="A0A4D7JRM6"/>
<evidence type="ECO:0000256" key="1">
    <source>
        <dbReference type="SAM" id="MobiDB-lite"/>
    </source>
</evidence>
<dbReference type="Gene3D" id="2.60.120.200">
    <property type="match status" value="2"/>
</dbReference>
<dbReference type="KEGG" id="fpf:DCC35_16235"/>
<dbReference type="RefSeq" id="WP_137091775.1">
    <property type="nucleotide sequence ID" value="NZ_CP028923.1"/>
</dbReference>
<dbReference type="CDD" id="cd06263">
    <property type="entry name" value="MAM"/>
    <property type="match status" value="2"/>
</dbReference>
<evidence type="ECO:0000313" key="4">
    <source>
        <dbReference type="EMBL" id="QCK16180.1"/>
    </source>
</evidence>
<dbReference type="Pfam" id="PF00629">
    <property type="entry name" value="MAM"/>
    <property type="match status" value="2"/>
</dbReference>
<dbReference type="InterPro" id="IPR013320">
    <property type="entry name" value="ConA-like_dom_sf"/>
</dbReference>
<dbReference type="PROSITE" id="PS50060">
    <property type="entry name" value="MAM_2"/>
    <property type="match status" value="2"/>
</dbReference>
<keyword evidence="5" id="KW-1185">Reference proteome</keyword>
<feature type="compositionally biased region" description="Low complexity" evidence="1">
    <location>
        <begin position="360"/>
        <end position="373"/>
    </location>
</feature>
<feature type="signal peptide" evidence="2">
    <location>
        <begin position="1"/>
        <end position="20"/>
    </location>
</feature>
<dbReference type="PANTHER" id="PTHR23282">
    <property type="entry name" value="APICAL ENDOSOMAL GLYCOPROTEIN PRECURSOR"/>
    <property type="match status" value="1"/>
</dbReference>
<dbReference type="InterPro" id="IPR051560">
    <property type="entry name" value="MAM_domain-containing"/>
</dbReference>
<sequence length="865" mass="92376">MIKHLLLFGMVLCCSFISYSQERVCATDEVHERLLQQNPEYARRQAEIEQLTQRLEENSENFRVSGSNIIIPCIIHVVYGNSQENISDAQIQSQIDRLNKDYSATNSDYDNTPSEFQSVRSGDTQIRFEIVEIKRYANSRDTWGTNDAVKAAYPPIEPDRILNMWVADIGGGILGYAQFPGGDPATDGVVMSPQYFGDASVSGGSNFYLSAPFDQGRTATHEVGHWLNLRHIWGDGNCSADDFVNDTPVAGNPNYGCPSLGTNSCSGGGNDMFMNYMDYVDDACMFMFSAGQDARMQATFSNGGGREGFLLDPVYDPGNPGGGFTCSGTVSNFPYSESFESGTGNWAQGSGDNIDWTRDASGTPSSNTGPSSASDGSYYMYVEASDPNYPSKSAFLDGPCFDLSAESSATFSFDYHMYGSAMGTLEVQALVDGGSWTTIWSLSGDQGNSWFTANVDMGSYIGEVVKLRFAGTTGSSYTSDITVDNVSLSTGSTGGGGISCSTTETIGYSEGFEGGFGAWSQVSGDDFDWTRRSGGTPSSNTGPSGAFAGNNYVYMESSSPNYSFKSAELAGPCYDLTSESAAVLSFRYHMYGASTMGDLELQATTDGSNWSTIWSKSGNQGNSWNEANVDLAAYLGGTVKLKFVGTTGDTWQGDMAIDALSLGTGGSTGGGTTSATLSITLDNYPEETSWEILSGSTVIASGGTYDSQPDGSTVTQNIVLDDGCYNFVIYDAYGDGICCSYGSGSYSLTADGVTLASGGSFASSETTNFCVGGGARTSQVAVTREGERPQGYSVYPNPAKDYLKIHIGKMESAKFRIMNTTGQVWKEGSLSNTFNEINVSDLDAGLYIIRVTDGENVLVNRILIQ</sequence>
<dbReference type="EMBL" id="CP028923">
    <property type="protein sequence ID" value="QCK16180.1"/>
    <property type="molecule type" value="Genomic_DNA"/>
</dbReference>
<dbReference type="Gene3D" id="3.40.390.10">
    <property type="entry name" value="Collagenase (Catalytic Domain)"/>
    <property type="match status" value="1"/>
</dbReference>
<dbReference type="GO" id="GO:0005975">
    <property type="term" value="P:carbohydrate metabolic process"/>
    <property type="evidence" value="ECO:0007669"/>
    <property type="project" value="UniProtKB-ARBA"/>
</dbReference>
<reference evidence="4 5" key="1">
    <citation type="submission" date="2018-04" db="EMBL/GenBank/DDBJ databases">
        <title>Complete genome uncultured novel isolate.</title>
        <authorList>
            <person name="Merlino G."/>
        </authorList>
    </citation>
    <scope>NUCLEOTIDE SEQUENCE [LARGE SCALE GENOMIC DNA]</scope>
    <source>
        <strain evidence="5">R1DC9</strain>
    </source>
</reference>
<dbReference type="Pfam" id="PF18962">
    <property type="entry name" value="Por_Secre_tail"/>
    <property type="match status" value="1"/>
</dbReference>
<proteinExistence type="predicted"/>
<dbReference type="SUPFAM" id="SSF55486">
    <property type="entry name" value="Metalloproteases ('zincins'), catalytic domain"/>
    <property type="match status" value="1"/>
</dbReference>
<dbReference type="Pfam" id="PF05572">
    <property type="entry name" value="Peptidase_M43"/>
    <property type="match status" value="1"/>
</dbReference>
<protein>
    <recommendedName>
        <fullName evidence="3">MAM domain-containing protein</fullName>
    </recommendedName>
</protein>
<dbReference type="SUPFAM" id="SSF49899">
    <property type="entry name" value="Concanavalin A-like lectins/glucanases"/>
    <property type="match status" value="2"/>
</dbReference>
<dbReference type="PANTHER" id="PTHR23282:SF101">
    <property type="entry name" value="MAM DOMAIN-CONTAINING PROTEIN"/>
    <property type="match status" value="1"/>
</dbReference>
<dbReference type="InterPro" id="IPR026444">
    <property type="entry name" value="Secre_tail"/>
</dbReference>
<accession>A0A4D7JRM6</accession>